<dbReference type="GO" id="GO:0030170">
    <property type="term" value="F:pyridoxal phosphate binding"/>
    <property type="evidence" value="ECO:0007669"/>
    <property type="project" value="InterPro"/>
</dbReference>
<dbReference type="InterPro" id="IPR054542">
    <property type="entry name" value="Cys_met_metab_PP"/>
</dbReference>
<dbReference type="GO" id="GO:0019346">
    <property type="term" value="P:transsulfuration"/>
    <property type="evidence" value="ECO:0007669"/>
    <property type="project" value="InterPro"/>
</dbReference>
<comment type="pathway">
    <text evidence="2">Amino-acid biosynthesis; L-cysteine biosynthesis; L-cysteine from L-homocysteine and L-serine: step 2/2.</text>
</comment>
<evidence type="ECO:0000313" key="9">
    <source>
        <dbReference type="EnsemblMetazoa" id="PPAI002276-PA"/>
    </source>
</evidence>
<dbReference type="PROSITE" id="PS00868">
    <property type="entry name" value="CYS_MET_METAB_PP"/>
    <property type="match status" value="1"/>
</dbReference>
<evidence type="ECO:0000256" key="1">
    <source>
        <dbReference type="ARBA" id="ARBA00001933"/>
    </source>
</evidence>
<dbReference type="PANTHER" id="PTHR11808:SF15">
    <property type="entry name" value="CYSTATHIONINE GAMMA-LYASE"/>
    <property type="match status" value="1"/>
</dbReference>
<dbReference type="EMBL" id="AJVK01024315">
    <property type="status" value="NOT_ANNOTATED_CDS"/>
    <property type="molecule type" value="Genomic_DNA"/>
</dbReference>
<comment type="cofactor">
    <cofactor evidence="1 8">
        <name>pyridoxal 5'-phosphate</name>
        <dbReference type="ChEBI" id="CHEBI:597326"/>
    </cofactor>
</comment>
<dbReference type="InterPro" id="IPR000277">
    <property type="entry name" value="Cys/Met-Metab_PyrdxlP-dep_enz"/>
</dbReference>
<dbReference type="GO" id="GO:0004123">
    <property type="term" value="F:cystathionine gamma-lyase activity"/>
    <property type="evidence" value="ECO:0007669"/>
    <property type="project" value="TreeGrafter"/>
</dbReference>
<proteinExistence type="inferred from homology"/>
<evidence type="ECO:0000256" key="8">
    <source>
        <dbReference type="RuleBase" id="RU362118"/>
    </source>
</evidence>
<protein>
    <recommendedName>
        <fullName evidence="4">cystathionine gamma-lyase</fullName>
        <ecNumber evidence="4">4.4.1.1</ecNumber>
    </recommendedName>
    <alternativeName>
        <fullName evidence="7">Gamma-cystathionase</fullName>
    </alternativeName>
</protein>
<evidence type="ECO:0000256" key="3">
    <source>
        <dbReference type="ARBA" id="ARBA00009077"/>
    </source>
</evidence>
<dbReference type="EnsemblMetazoa" id="PPAI002276-RA">
    <property type="protein sequence ID" value="PPAI002276-PA"/>
    <property type="gene ID" value="PPAI002276"/>
</dbReference>
<dbReference type="InterPro" id="IPR015421">
    <property type="entry name" value="PyrdxlP-dep_Trfase_major"/>
</dbReference>
<organism evidence="9 10">
    <name type="scientific">Phlebotomus papatasi</name>
    <name type="common">Sandfly</name>
    <dbReference type="NCBI Taxonomy" id="29031"/>
    <lineage>
        <taxon>Eukaryota</taxon>
        <taxon>Metazoa</taxon>
        <taxon>Ecdysozoa</taxon>
        <taxon>Arthropoda</taxon>
        <taxon>Hexapoda</taxon>
        <taxon>Insecta</taxon>
        <taxon>Pterygota</taxon>
        <taxon>Neoptera</taxon>
        <taxon>Endopterygota</taxon>
        <taxon>Diptera</taxon>
        <taxon>Nematocera</taxon>
        <taxon>Psychodoidea</taxon>
        <taxon>Psychodidae</taxon>
        <taxon>Phlebotomus</taxon>
        <taxon>Phlebotomus</taxon>
    </lineage>
</organism>
<evidence type="ECO:0000256" key="2">
    <source>
        <dbReference type="ARBA" id="ARBA00005038"/>
    </source>
</evidence>
<dbReference type="InterPro" id="IPR015424">
    <property type="entry name" value="PyrdxlP-dep_Trfase"/>
</dbReference>
<keyword evidence="6" id="KW-0198">Cysteine biosynthesis</keyword>
<dbReference type="Proteomes" id="UP000092462">
    <property type="component" value="Unassembled WGS sequence"/>
</dbReference>
<reference evidence="9" key="1">
    <citation type="submission" date="2022-08" db="UniProtKB">
        <authorList>
            <consortium name="EnsemblMetazoa"/>
        </authorList>
    </citation>
    <scope>IDENTIFICATION</scope>
    <source>
        <strain evidence="9">Israel</strain>
    </source>
</reference>
<dbReference type="GO" id="GO:0019343">
    <property type="term" value="P:cysteine biosynthetic process via cystathionine"/>
    <property type="evidence" value="ECO:0007669"/>
    <property type="project" value="TreeGrafter"/>
</dbReference>
<dbReference type="AlphaFoldDB" id="A0A1B0D4D8"/>
<evidence type="ECO:0000256" key="7">
    <source>
        <dbReference type="ARBA" id="ARBA00029853"/>
    </source>
</evidence>
<dbReference type="Pfam" id="PF01053">
    <property type="entry name" value="Cys_Met_Meta_PP"/>
    <property type="match status" value="1"/>
</dbReference>
<dbReference type="GO" id="GO:0005737">
    <property type="term" value="C:cytoplasm"/>
    <property type="evidence" value="ECO:0007669"/>
    <property type="project" value="TreeGrafter"/>
</dbReference>
<dbReference type="PANTHER" id="PTHR11808">
    <property type="entry name" value="TRANS-SULFURATION ENZYME FAMILY MEMBER"/>
    <property type="match status" value="1"/>
</dbReference>
<dbReference type="VEuPathDB" id="VectorBase:PPAPM1_005580"/>
<evidence type="ECO:0000313" key="10">
    <source>
        <dbReference type="Proteomes" id="UP000092462"/>
    </source>
</evidence>
<dbReference type="Gene3D" id="3.90.1150.10">
    <property type="entry name" value="Aspartate Aminotransferase, domain 1"/>
    <property type="match status" value="1"/>
</dbReference>
<dbReference type="EC" id="4.4.1.1" evidence="4"/>
<keyword evidence="5 8" id="KW-0663">Pyridoxal phosphate</keyword>
<dbReference type="Gene3D" id="3.40.640.10">
    <property type="entry name" value="Type I PLP-dependent aspartate aminotransferase-like (Major domain)"/>
    <property type="match status" value="1"/>
</dbReference>
<evidence type="ECO:0000256" key="4">
    <source>
        <dbReference type="ARBA" id="ARBA00012085"/>
    </source>
</evidence>
<keyword evidence="6" id="KW-0028">Amino-acid biosynthesis</keyword>
<accession>A0A1B0D4D8</accession>
<name>A0A1B0D4D8_PHLPP</name>
<dbReference type="VEuPathDB" id="VectorBase:PPAI002276"/>
<dbReference type="SUPFAM" id="SSF53383">
    <property type="entry name" value="PLP-dependent transferases"/>
    <property type="match status" value="1"/>
</dbReference>
<evidence type="ECO:0000256" key="6">
    <source>
        <dbReference type="ARBA" id="ARBA00023192"/>
    </source>
</evidence>
<keyword evidence="10" id="KW-1185">Reference proteome</keyword>
<evidence type="ECO:0000256" key="5">
    <source>
        <dbReference type="ARBA" id="ARBA00022898"/>
    </source>
</evidence>
<sequence>FRFSPQVIVVVDNSFVTSYFQRPLDWGADISMYSLTKFMNGHSDVLMGAAVMNSQAIYERLRRFQVNLGIVPGPFDCFLMHRSLKTLGVRLQKHHENSLKVAKFLQKHPCIEKVIHPALPDNPQYSLTLRQTYGHSGIMAFYLKGGIDEVKKFASKLKYIAIAKSLGGVESTIVFPYTMMYERSTREQKIDMGITENFARFSVGIEDADVLINDLDQALSSLPTFHVSKL</sequence>
<comment type="similarity">
    <text evidence="3 8">Belongs to the trans-sulfuration enzymes family.</text>
</comment>
<dbReference type="InterPro" id="IPR015422">
    <property type="entry name" value="PyrdxlP-dep_Trfase_small"/>
</dbReference>